<evidence type="ECO:0000256" key="11">
    <source>
        <dbReference type="RuleBase" id="RU361274"/>
    </source>
</evidence>
<proteinExistence type="inferred from homology"/>
<evidence type="ECO:0000256" key="10">
    <source>
        <dbReference type="ARBA" id="ARBA00049893"/>
    </source>
</evidence>
<comment type="catalytic activity">
    <reaction evidence="9">
        <text>adenosine + phosphate = alpha-D-ribose 1-phosphate + adenine</text>
        <dbReference type="Rhea" id="RHEA:27642"/>
        <dbReference type="ChEBI" id="CHEBI:16335"/>
        <dbReference type="ChEBI" id="CHEBI:16708"/>
        <dbReference type="ChEBI" id="CHEBI:43474"/>
        <dbReference type="ChEBI" id="CHEBI:57720"/>
        <dbReference type="EC" id="2.4.2.1"/>
    </reaction>
    <physiologicalReaction direction="left-to-right" evidence="9">
        <dbReference type="Rhea" id="RHEA:27643"/>
    </physiologicalReaction>
</comment>
<dbReference type="KEGG" id="mpec:B9O19_01341"/>
<sequence length="266" mass="29630">MNSEFKVLEKDERSYLVAEPFEKLGVINGFSRRLGGVSSGKISGLNFGFRVGDDSDAVLENYRLLAEDLGFDIRRGVCARQMHTDNIRIVTENDCGKGIFQQESDIRDTDGLITNQRGIALIIFSADCVPLLFYDPIKQVVAASHAGWRGTVKQIGGKTVRLMKEKFGSDPKDIIAAIGPSIGKCCFEVDRDTASLFDEKYCVSKPNGKFHVDLWSVNRDNLVSEGLEPINIYISDECTICNSDKYYSYRVHKEKTGRQVAVIALP</sequence>
<comment type="catalytic activity">
    <reaction evidence="10">
        <text>S-methyl-5'-thioadenosine + phosphate = 5-(methylsulfanyl)-alpha-D-ribose 1-phosphate + adenine</text>
        <dbReference type="Rhea" id="RHEA:11852"/>
        <dbReference type="ChEBI" id="CHEBI:16708"/>
        <dbReference type="ChEBI" id="CHEBI:17509"/>
        <dbReference type="ChEBI" id="CHEBI:43474"/>
        <dbReference type="ChEBI" id="CHEBI:58533"/>
        <dbReference type="EC" id="2.4.2.28"/>
    </reaction>
    <physiologicalReaction direction="left-to-right" evidence="10">
        <dbReference type="Rhea" id="RHEA:11853"/>
    </physiologicalReaction>
</comment>
<dbReference type="GO" id="GO:0017061">
    <property type="term" value="F:S-methyl-5-thioadenosine phosphorylase activity"/>
    <property type="evidence" value="ECO:0007669"/>
    <property type="project" value="UniProtKB-EC"/>
</dbReference>
<evidence type="ECO:0000256" key="3">
    <source>
        <dbReference type="ARBA" id="ARBA00007353"/>
    </source>
</evidence>
<evidence type="ECO:0000256" key="4">
    <source>
        <dbReference type="ARBA" id="ARBA00022679"/>
    </source>
</evidence>
<evidence type="ECO:0000256" key="2">
    <source>
        <dbReference type="ARBA" id="ARBA00003215"/>
    </source>
</evidence>
<dbReference type="Pfam" id="PF02578">
    <property type="entry name" value="Cu-oxidase_4"/>
    <property type="match status" value="1"/>
</dbReference>
<comment type="catalytic activity">
    <reaction evidence="8">
        <text>adenosine + H2O + H(+) = inosine + NH4(+)</text>
        <dbReference type="Rhea" id="RHEA:24408"/>
        <dbReference type="ChEBI" id="CHEBI:15377"/>
        <dbReference type="ChEBI" id="CHEBI:15378"/>
        <dbReference type="ChEBI" id="CHEBI:16335"/>
        <dbReference type="ChEBI" id="CHEBI:17596"/>
        <dbReference type="ChEBI" id="CHEBI:28938"/>
        <dbReference type="EC" id="3.5.4.4"/>
    </reaction>
    <physiologicalReaction direction="left-to-right" evidence="8">
        <dbReference type="Rhea" id="RHEA:24409"/>
    </physiologicalReaction>
</comment>
<dbReference type="InterPro" id="IPR011324">
    <property type="entry name" value="Cytotoxic_necrot_fac-like_cat"/>
</dbReference>
<reference evidence="12 13" key="1">
    <citation type="submission" date="2017-04" db="EMBL/GenBank/DDBJ databases">
        <title>Monoglobus pectinilyticus 14 draft genome.</title>
        <authorList>
            <person name="Kim C."/>
            <person name="Rosendale D.I."/>
            <person name="Kelly W.J."/>
            <person name="Tannock G.W."/>
            <person name="Patchett M.L."/>
            <person name="Jordens J.Z."/>
        </authorList>
    </citation>
    <scope>NUCLEOTIDE SEQUENCE [LARGE SCALE GENOMIC DNA]</scope>
    <source>
        <strain evidence="12 13">14</strain>
    </source>
</reference>
<evidence type="ECO:0000256" key="9">
    <source>
        <dbReference type="ARBA" id="ARBA00048968"/>
    </source>
</evidence>
<evidence type="ECO:0000256" key="6">
    <source>
        <dbReference type="ARBA" id="ARBA00022801"/>
    </source>
</evidence>
<evidence type="ECO:0000313" key="12">
    <source>
        <dbReference type="EMBL" id="AUO19502.1"/>
    </source>
</evidence>
<keyword evidence="5" id="KW-0479">Metal-binding</keyword>
<dbReference type="PANTHER" id="PTHR30616">
    <property type="entry name" value="UNCHARACTERIZED PROTEIN YFIH"/>
    <property type="match status" value="1"/>
</dbReference>
<dbReference type="EMBL" id="CP020991">
    <property type="protein sequence ID" value="AUO19502.1"/>
    <property type="molecule type" value="Genomic_DNA"/>
</dbReference>
<dbReference type="Gene3D" id="3.60.140.10">
    <property type="entry name" value="CNF1/YfiH-like putative cysteine hydrolases"/>
    <property type="match status" value="1"/>
</dbReference>
<dbReference type="Proteomes" id="UP000235589">
    <property type="component" value="Chromosome"/>
</dbReference>
<dbReference type="NCBIfam" id="TIGR00726">
    <property type="entry name" value="peptidoglycan editing factor PgeF"/>
    <property type="match status" value="1"/>
</dbReference>
<dbReference type="GeneID" id="98062740"/>
<dbReference type="RefSeq" id="WP_102365705.1">
    <property type="nucleotide sequence ID" value="NZ_CP020991.1"/>
</dbReference>
<dbReference type="PANTHER" id="PTHR30616:SF2">
    <property type="entry name" value="PURINE NUCLEOSIDE PHOSPHORYLASE LACC1"/>
    <property type="match status" value="1"/>
</dbReference>
<evidence type="ECO:0000256" key="7">
    <source>
        <dbReference type="ARBA" id="ARBA00022833"/>
    </source>
</evidence>
<keyword evidence="6" id="KW-0378">Hydrolase</keyword>
<gene>
    <name evidence="12" type="ORF">B9O19_01341</name>
</gene>
<dbReference type="CDD" id="cd16833">
    <property type="entry name" value="YfiH"/>
    <property type="match status" value="1"/>
</dbReference>
<protein>
    <recommendedName>
        <fullName evidence="11">Purine nucleoside phosphorylase</fullName>
    </recommendedName>
</protein>
<evidence type="ECO:0000256" key="5">
    <source>
        <dbReference type="ARBA" id="ARBA00022723"/>
    </source>
</evidence>
<keyword evidence="4" id="KW-0808">Transferase</keyword>
<keyword evidence="7" id="KW-0862">Zinc</keyword>
<organism evidence="12 13">
    <name type="scientific">Monoglobus pectinilyticus</name>
    <dbReference type="NCBI Taxonomy" id="1981510"/>
    <lineage>
        <taxon>Bacteria</taxon>
        <taxon>Bacillati</taxon>
        <taxon>Bacillota</taxon>
        <taxon>Clostridia</taxon>
        <taxon>Monoglobales</taxon>
        <taxon>Monoglobaceae</taxon>
        <taxon>Monoglobus</taxon>
    </lineage>
</organism>
<accession>A0A2K9P2K6</accession>
<keyword evidence="13" id="KW-1185">Reference proteome</keyword>
<comment type="catalytic activity">
    <reaction evidence="1">
        <text>inosine + phosphate = alpha-D-ribose 1-phosphate + hypoxanthine</text>
        <dbReference type="Rhea" id="RHEA:27646"/>
        <dbReference type="ChEBI" id="CHEBI:17368"/>
        <dbReference type="ChEBI" id="CHEBI:17596"/>
        <dbReference type="ChEBI" id="CHEBI:43474"/>
        <dbReference type="ChEBI" id="CHEBI:57720"/>
        <dbReference type="EC" id="2.4.2.1"/>
    </reaction>
    <physiologicalReaction direction="left-to-right" evidence="1">
        <dbReference type="Rhea" id="RHEA:27647"/>
    </physiologicalReaction>
</comment>
<dbReference type="GO" id="GO:0016787">
    <property type="term" value="F:hydrolase activity"/>
    <property type="evidence" value="ECO:0007669"/>
    <property type="project" value="UniProtKB-KW"/>
</dbReference>
<evidence type="ECO:0000256" key="8">
    <source>
        <dbReference type="ARBA" id="ARBA00047989"/>
    </source>
</evidence>
<comment type="function">
    <text evidence="2">Purine nucleoside enzyme that catalyzes the phosphorolysis of adenosine and inosine nucleosides, yielding D-ribose 1-phosphate and the respective free bases, adenine and hypoxanthine. Also catalyzes the phosphorolysis of S-methyl-5'-thioadenosine into adenine and S-methyl-5-thio-alpha-D-ribose 1-phosphate. Also has adenosine deaminase activity.</text>
</comment>
<dbReference type="SUPFAM" id="SSF64438">
    <property type="entry name" value="CNF1/YfiH-like putative cysteine hydrolases"/>
    <property type="match status" value="1"/>
</dbReference>
<dbReference type="AlphaFoldDB" id="A0A2K9P2K6"/>
<evidence type="ECO:0000313" key="13">
    <source>
        <dbReference type="Proteomes" id="UP000235589"/>
    </source>
</evidence>
<dbReference type="OrthoDB" id="4279at2"/>
<dbReference type="InterPro" id="IPR038371">
    <property type="entry name" value="Cu_polyphenol_OxRdtase_sf"/>
</dbReference>
<evidence type="ECO:0000256" key="1">
    <source>
        <dbReference type="ARBA" id="ARBA00000553"/>
    </source>
</evidence>
<comment type="similarity">
    <text evidence="3 11">Belongs to the purine nucleoside phosphorylase YfiH/LACC1 family.</text>
</comment>
<dbReference type="GO" id="GO:0005507">
    <property type="term" value="F:copper ion binding"/>
    <property type="evidence" value="ECO:0007669"/>
    <property type="project" value="TreeGrafter"/>
</dbReference>
<dbReference type="InterPro" id="IPR003730">
    <property type="entry name" value="Cu_polyphenol_OxRdtase"/>
</dbReference>
<name>A0A2K9P2K6_9FIRM</name>